<comment type="caution">
    <text evidence="1">The sequence shown here is derived from an EMBL/GenBank/DDBJ whole genome shotgun (WGS) entry which is preliminary data.</text>
</comment>
<dbReference type="AlphaFoldDB" id="A0A8H4ABD8"/>
<protein>
    <submittedName>
        <fullName evidence="1">Uncharacterized protein</fullName>
    </submittedName>
</protein>
<gene>
    <name evidence="1" type="ORF">F8M41_025012</name>
</gene>
<dbReference type="EMBL" id="WTPW01000876">
    <property type="protein sequence ID" value="KAF0472440.1"/>
    <property type="molecule type" value="Genomic_DNA"/>
</dbReference>
<organism evidence="1 2">
    <name type="scientific">Gigaspora margarita</name>
    <dbReference type="NCBI Taxonomy" id="4874"/>
    <lineage>
        <taxon>Eukaryota</taxon>
        <taxon>Fungi</taxon>
        <taxon>Fungi incertae sedis</taxon>
        <taxon>Mucoromycota</taxon>
        <taxon>Glomeromycotina</taxon>
        <taxon>Glomeromycetes</taxon>
        <taxon>Diversisporales</taxon>
        <taxon>Gigasporaceae</taxon>
        <taxon>Gigaspora</taxon>
    </lineage>
</organism>
<name>A0A8H4ABD8_GIGMA</name>
<proteinExistence type="predicted"/>
<reference evidence="1 2" key="1">
    <citation type="journal article" date="2019" name="Environ. Microbiol.">
        <title>At the nexus of three kingdoms: the genome of the mycorrhizal fungus Gigaspora margarita provides insights into plant, endobacterial and fungal interactions.</title>
        <authorList>
            <person name="Venice F."/>
            <person name="Ghignone S."/>
            <person name="Salvioli di Fossalunga A."/>
            <person name="Amselem J."/>
            <person name="Novero M."/>
            <person name="Xianan X."/>
            <person name="Sedzielewska Toro K."/>
            <person name="Morin E."/>
            <person name="Lipzen A."/>
            <person name="Grigoriev I.V."/>
            <person name="Henrissat B."/>
            <person name="Martin F.M."/>
            <person name="Bonfante P."/>
        </authorList>
    </citation>
    <scope>NUCLEOTIDE SEQUENCE [LARGE SCALE GENOMIC DNA]</scope>
    <source>
        <strain evidence="1 2">BEG34</strain>
    </source>
</reference>
<dbReference type="Proteomes" id="UP000439903">
    <property type="component" value="Unassembled WGS sequence"/>
</dbReference>
<sequence length="185" mass="21306">MDWANRTSESSAWIKQQFDPILLGSKPNFTIRTTNLRKSIELMFAEVKPPNARSNLVNEDLVALGKMMRATLDKSLNDGVDIVIVICGLHVIGYIGRCYVIDLLYDGIYRLILIGEFRFPEDPTTWETLMNCFQVMATVQDLVNKEATKYQNLIQKNTNQVTPKNVKFRKLMFSSLIKIPYDNFF</sequence>
<dbReference type="OrthoDB" id="2441332at2759"/>
<keyword evidence="2" id="KW-1185">Reference proteome</keyword>
<accession>A0A8H4ABD8</accession>
<evidence type="ECO:0000313" key="2">
    <source>
        <dbReference type="Proteomes" id="UP000439903"/>
    </source>
</evidence>
<evidence type="ECO:0000313" key="1">
    <source>
        <dbReference type="EMBL" id="KAF0472440.1"/>
    </source>
</evidence>